<evidence type="ECO:0000259" key="2">
    <source>
        <dbReference type="PROSITE" id="PS51123"/>
    </source>
</evidence>
<keyword evidence="1" id="KW-0472">Membrane</keyword>
<feature type="domain" description="OmpA-like" evidence="2">
    <location>
        <begin position="1206"/>
        <end position="1334"/>
    </location>
</feature>
<proteinExistence type="predicted"/>
<evidence type="ECO:0000256" key="1">
    <source>
        <dbReference type="PROSITE-ProRule" id="PRU00473"/>
    </source>
</evidence>
<dbReference type="Proteomes" id="UP001466331">
    <property type="component" value="Unassembled WGS sequence"/>
</dbReference>
<evidence type="ECO:0000313" key="4">
    <source>
        <dbReference type="Proteomes" id="UP001466331"/>
    </source>
</evidence>
<dbReference type="PROSITE" id="PS51123">
    <property type="entry name" value="OMPA_2"/>
    <property type="match status" value="1"/>
</dbReference>
<gene>
    <name evidence="3" type="ORF">WKV44_04235</name>
</gene>
<dbReference type="InterPro" id="IPR050330">
    <property type="entry name" value="Bact_OuterMem_StrucFunc"/>
</dbReference>
<dbReference type="Gene3D" id="3.30.1330.60">
    <property type="entry name" value="OmpA-like domain"/>
    <property type="match status" value="1"/>
</dbReference>
<dbReference type="PANTHER" id="PTHR30329:SF21">
    <property type="entry name" value="LIPOPROTEIN YIAD-RELATED"/>
    <property type="match status" value="1"/>
</dbReference>
<dbReference type="InterPro" id="IPR036737">
    <property type="entry name" value="OmpA-like_sf"/>
</dbReference>
<dbReference type="SUPFAM" id="SSF103088">
    <property type="entry name" value="OmpA-like"/>
    <property type="match status" value="1"/>
</dbReference>
<dbReference type="Pfam" id="PF00691">
    <property type="entry name" value="OmpA"/>
    <property type="match status" value="1"/>
</dbReference>
<reference evidence="3 4" key="1">
    <citation type="submission" date="2024-03" db="EMBL/GenBank/DDBJ databases">
        <title>Ignisphaera cupida sp. nov., a hyperthermophilic hydrolytic archaeon from a hot spring of Kamchatka, and proposal of Ignisphaeraceae fam. nov.</title>
        <authorList>
            <person name="Podosokorskaya O.A."/>
            <person name="Elcheninov A.G."/>
            <person name="Maltseva A.I."/>
            <person name="Zayulina K.S."/>
            <person name="Novikov A."/>
            <person name="Merkel A.Y."/>
        </authorList>
    </citation>
    <scope>NUCLEOTIDE SEQUENCE [LARGE SCALE GENOMIC DNA]</scope>
    <source>
        <strain evidence="3 4">38H-sp</strain>
    </source>
</reference>
<dbReference type="EMBL" id="JBCHKQ010000002">
    <property type="protein sequence ID" value="MEM5947747.1"/>
    <property type="molecule type" value="Genomic_DNA"/>
</dbReference>
<dbReference type="InterPro" id="IPR006665">
    <property type="entry name" value="OmpA-like"/>
</dbReference>
<protein>
    <submittedName>
        <fullName evidence="3">OmpA family protein</fullName>
    </submittedName>
</protein>
<dbReference type="RefSeq" id="WP_420069197.1">
    <property type="nucleotide sequence ID" value="NZ_JBCHKQ010000002.1"/>
</dbReference>
<name>A0ABU9UC54_9SPIR</name>
<sequence length="1334" mass="148349">MKGKILILLILGCVILSAYGQEMNYIGEEFYQYSSSALLGTSSTFASDVVPDVSNINPASTASEQRTSLSLYYTGGFSPSGYGLNGFSSGASFPSRFAVFSIYLSYIGSGLDEIDLGSTFSLSFSASKEIFDDLNFGVSVKTIMGTADVYDFGLLSDIGFLWFLRDNDIFKKSRVGFVVSGIGKGYQPINNGESIPPLYTPVLTFDSFIIENNIISLKWANSLSFPFFQNAVLKSGVGIGISDIFRFDTGYTLNLRELLDASASVKHILPSVGISFSFPIDFKQEKGLLADYGWNKSEISPRFSLLPLSNDVWIFSTGFNLPLGVIDSDSPEVTVELDDITYISPNNDGINDYLEFPFGIKDQRYVINYSLKIENENGKIIRTIENKEERPQDKNLKTFFQQLLKPKEGVPIPDKLRWDGITDNGDIAEDGKYYVYVTASDDNGNITITDKKLIILDKTFPEISISVESEDAKIFSPNNDGLKDTIKILQKGSEEELWIGKIIDQNGNIKKEFFWRDASPSDVEWDGRDNNGVLCTDGIYTYTMSSTDKAGNSITKEIDNIIISTEPTPVGITVNSKYFSPNGDGISDNLKFDLDVPVIKGIVNWKLEIFTDDNQLKYKKEDKSIPPSSIIFDGKDINGNLMPEGGYVAKLTVRYQNGNSPTASTSVFYLDITPPSVSVNIPDPIFSPNSDGRKDELIIRHSNSSREDRWIGEIFTDKDQKVRTFVWNNFPPGELQWNGITDGTGLALDGRYYYIVKSTDGAGNSFTSEPVFFSLSTEKTPVLLSVNYDTFSPNSDGNKDTISFYPQLKTQQMVDKYELIIRDIEGINVKAFAGNKIVPGQIIWDGKDNNGNVVEEGKYFAQLNVYYSNGNIENAKVDNIVVDITPPVVDLKVENKIFSPNNDGKKDYCIFNQSSNENATWKAFIISKENNNKIIEKEWTGKLESFSWSGKDSADNVIQYAKFYYLLEGQDKAGNKTSIKVDNIVVDIRPIKVFVTVKEKAFSPNSDGVLDTQTITIYTEPADAVESWSLELINNGVIEKTYTGKTQESVMKITWNGLNSNGKISDGIYTARYTVVFSRGETIQENSKTFIVDTTAPELEINVSPVPFSPDNDGIDDEVFFTISTSDLSGIVSWDIAIQDPYGNPFTNFSGKGTPAPQIIWDGRSKTGELVSSAEDYNLIFSALDAVGNTSVVKTIVPVDVLVIREGNRLKIKISSIYFEPNSSVLVMDDSEEGMKNKKIIEKLVKIFNKYGNYKIKIEGHAVNISGTEREEVEELIPLSLKRADSVKNALVSMGLNEQRITIAGIGGKEPLVPHTDIKNRWKNRRVEFILIKE</sequence>
<accession>A0ABU9UC54</accession>
<keyword evidence="4" id="KW-1185">Reference proteome</keyword>
<organism evidence="3 4">
    <name type="scientific">Rarispira pelagica</name>
    <dbReference type="NCBI Taxonomy" id="3141764"/>
    <lineage>
        <taxon>Bacteria</taxon>
        <taxon>Pseudomonadati</taxon>
        <taxon>Spirochaetota</taxon>
        <taxon>Spirochaetia</taxon>
        <taxon>Winmispirales</taxon>
        <taxon>Winmispiraceae</taxon>
        <taxon>Rarispira</taxon>
    </lineage>
</organism>
<dbReference type="Gene3D" id="2.60.40.4070">
    <property type="match status" value="3"/>
</dbReference>
<dbReference type="CDD" id="cd07185">
    <property type="entry name" value="OmpA_C-like"/>
    <property type="match status" value="1"/>
</dbReference>
<comment type="caution">
    <text evidence="3">The sequence shown here is derived from an EMBL/GenBank/DDBJ whole genome shotgun (WGS) entry which is preliminary data.</text>
</comment>
<dbReference type="PANTHER" id="PTHR30329">
    <property type="entry name" value="STATOR ELEMENT OF FLAGELLAR MOTOR COMPLEX"/>
    <property type="match status" value="1"/>
</dbReference>
<evidence type="ECO:0000313" key="3">
    <source>
        <dbReference type="EMBL" id="MEM5947747.1"/>
    </source>
</evidence>